<dbReference type="InParanoid" id="A0A1Y5SG92"/>
<dbReference type="RefSeq" id="WP_085882730.1">
    <property type="nucleotide sequence ID" value="NZ_FWFR01000001.1"/>
</dbReference>
<feature type="transmembrane region" description="Helical" evidence="21">
    <location>
        <begin position="114"/>
        <end position="140"/>
    </location>
</feature>
<dbReference type="PANTHER" id="PTHR30474">
    <property type="entry name" value="CELL CYCLE PROTEIN"/>
    <property type="match status" value="1"/>
</dbReference>
<feature type="transmembrane region" description="Helical" evidence="21">
    <location>
        <begin position="61"/>
        <end position="82"/>
    </location>
</feature>
<dbReference type="GO" id="GO:0032153">
    <property type="term" value="C:cell division site"/>
    <property type="evidence" value="ECO:0007669"/>
    <property type="project" value="TreeGrafter"/>
</dbReference>
<evidence type="ECO:0000256" key="21">
    <source>
        <dbReference type="SAM" id="Phobius"/>
    </source>
</evidence>
<evidence type="ECO:0000256" key="13">
    <source>
        <dbReference type="ARBA" id="ARBA00023316"/>
    </source>
</evidence>
<feature type="transmembrane region" description="Helical" evidence="21">
    <location>
        <begin position="342"/>
        <end position="364"/>
    </location>
</feature>
<name>A0A1Y5SG92_9PROT</name>
<keyword evidence="3" id="KW-1003">Cell membrane</keyword>
<comment type="catalytic activity">
    <reaction evidence="20">
        <text>[GlcNAc-(1-&gt;4)-Mur2Ac(oyl-L-Ala-gamma-D-Glu-L-Lys-D-Ala-D-Ala)](n)-di-trans,octa-cis-undecaprenyl diphosphate + beta-D-GlcNAc-(1-&gt;4)-Mur2Ac(oyl-L-Ala-gamma-D-Glu-L-Lys-D-Ala-D-Ala)-di-trans,octa-cis-undecaprenyl diphosphate = [GlcNAc-(1-&gt;4)-Mur2Ac(oyl-L-Ala-gamma-D-Glu-L-Lys-D-Ala-D-Ala)](n+1)-di-trans,octa-cis-undecaprenyl diphosphate + di-trans,octa-cis-undecaprenyl diphosphate + H(+)</text>
        <dbReference type="Rhea" id="RHEA:23708"/>
        <dbReference type="Rhea" id="RHEA-COMP:9602"/>
        <dbReference type="Rhea" id="RHEA-COMP:9603"/>
        <dbReference type="ChEBI" id="CHEBI:15378"/>
        <dbReference type="ChEBI" id="CHEBI:58405"/>
        <dbReference type="ChEBI" id="CHEBI:60033"/>
        <dbReference type="ChEBI" id="CHEBI:78435"/>
        <dbReference type="EC" id="2.4.99.28"/>
    </reaction>
</comment>
<comment type="subcellular location">
    <subcellularLocation>
        <location evidence="1">Cell membrane</location>
        <topology evidence="1">Multi-pass membrane protein</topology>
    </subcellularLocation>
</comment>
<keyword evidence="10 21" id="KW-1133">Transmembrane helix</keyword>
<keyword evidence="7 21" id="KW-0812">Transmembrane</keyword>
<dbReference type="GO" id="GO:0008360">
    <property type="term" value="P:regulation of cell shape"/>
    <property type="evidence" value="ECO:0007669"/>
    <property type="project" value="UniProtKB-KW"/>
</dbReference>
<evidence type="ECO:0000256" key="8">
    <source>
        <dbReference type="ARBA" id="ARBA00022960"/>
    </source>
</evidence>
<dbReference type="GO" id="GO:0071555">
    <property type="term" value="P:cell wall organization"/>
    <property type="evidence" value="ECO:0007669"/>
    <property type="project" value="UniProtKB-KW"/>
</dbReference>
<keyword evidence="4" id="KW-0132">Cell division</keyword>
<keyword evidence="5" id="KW-0328">Glycosyltransferase</keyword>
<accession>A0A1Y5SG92</accession>
<comment type="pathway">
    <text evidence="2">Cell wall biogenesis; peptidoglycan biosynthesis.</text>
</comment>
<feature type="transmembrane region" description="Helical" evidence="21">
    <location>
        <begin position="305"/>
        <end position="330"/>
    </location>
</feature>
<evidence type="ECO:0000256" key="1">
    <source>
        <dbReference type="ARBA" id="ARBA00004651"/>
    </source>
</evidence>
<gene>
    <name evidence="22" type="primary">ftsW</name>
    <name evidence="22" type="ORF">OCH7691_01523</name>
</gene>
<dbReference type="InterPro" id="IPR001182">
    <property type="entry name" value="FtsW/RodA"/>
</dbReference>
<evidence type="ECO:0000256" key="12">
    <source>
        <dbReference type="ARBA" id="ARBA00023306"/>
    </source>
</evidence>
<dbReference type="GO" id="GO:0015648">
    <property type="term" value="F:lipid-linked peptidoglycan transporter activity"/>
    <property type="evidence" value="ECO:0007669"/>
    <property type="project" value="TreeGrafter"/>
</dbReference>
<dbReference type="GO" id="GO:0051301">
    <property type="term" value="P:cell division"/>
    <property type="evidence" value="ECO:0007669"/>
    <property type="project" value="UniProtKB-KW"/>
</dbReference>
<dbReference type="EC" id="2.4.99.28" evidence="19"/>
<feature type="transmembrane region" description="Helical" evidence="21">
    <location>
        <begin position="179"/>
        <end position="212"/>
    </location>
</feature>
<feature type="transmembrane region" description="Helical" evidence="21">
    <location>
        <begin position="22"/>
        <end position="41"/>
    </location>
</feature>
<organism evidence="22 23">
    <name type="scientific">Oceanibacterium hippocampi</name>
    <dbReference type="NCBI Taxonomy" id="745714"/>
    <lineage>
        <taxon>Bacteria</taxon>
        <taxon>Pseudomonadati</taxon>
        <taxon>Pseudomonadota</taxon>
        <taxon>Alphaproteobacteria</taxon>
        <taxon>Sneathiellales</taxon>
        <taxon>Sneathiellaceae</taxon>
        <taxon>Oceanibacterium</taxon>
    </lineage>
</organism>
<sequence>MSAISRVDRSIVGHWWWTVDRWTLLCILALVLFGALMTLAASPGVADRIGLDSFHFVRRQLAYLPFAVALMIAVSLLSPLWVRRVACLVFLGALTLTALTLVIGAEVKGAQRWIWLGGFTLQPSEFLKPAFAVVAAWMFAEQRRDGGLPGNAICMALFAVVLSLLLLQPDVGMALVISVVWFGQFFIAGLPLIWVVGLAIMGIGLAVGAYAFYPHVTSRVDRFLDPTGGDNYQIDRAMEAFHAGGLFGRGPGEGAVKAVLPDAHTDFIFAVVAEEYGLFICLLVVAIFAFIVLRGFLRLLECKNFFVMLASVGLLTQFGLQAIINIGVNLRLMPAKGMTLPFISYGGSSLLALAFCMGMVLAFGRRRPGLGAEL</sequence>
<evidence type="ECO:0000256" key="14">
    <source>
        <dbReference type="ARBA" id="ARBA00032370"/>
    </source>
</evidence>
<dbReference type="NCBIfam" id="TIGR02614">
    <property type="entry name" value="ftsW"/>
    <property type="match status" value="1"/>
</dbReference>
<evidence type="ECO:0000256" key="9">
    <source>
        <dbReference type="ARBA" id="ARBA00022984"/>
    </source>
</evidence>
<protein>
    <recommendedName>
        <fullName evidence="17">Probable peptidoglycan glycosyltransferase FtsW</fullName>
        <ecNumber evidence="19">2.4.99.28</ecNumber>
    </recommendedName>
    <alternativeName>
        <fullName evidence="18">Cell division protein FtsW</fullName>
    </alternativeName>
    <alternativeName>
        <fullName evidence="15">Cell wall polymerase</fullName>
    </alternativeName>
    <alternativeName>
        <fullName evidence="14">Peptidoglycan polymerase</fullName>
    </alternativeName>
</protein>
<keyword evidence="9" id="KW-0573">Peptidoglycan synthesis</keyword>
<dbReference type="Pfam" id="PF01098">
    <property type="entry name" value="FTSW_RODA_SPOVE"/>
    <property type="match status" value="1"/>
</dbReference>
<keyword evidence="23" id="KW-1185">Reference proteome</keyword>
<reference evidence="22 23" key="1">
    <citation type="submission" date="2017-03" db="EMBL/GenBank/DDBJ databases">
        <authorList>
            <person name="Afonso C.L."/>
            <person name="Miller P.J."/>
            <person name="Scott M.A."/>
            <person name="Spackman E."/>
            <person name="Goraichik I."/>
            <person name="Dimitrov K.M."/>
            <person name="Suarez D.L."/>
            <person name="Swayne D.E."/>
        </authorList>
    </citation>
    <scope>NUCLEOTIDE SEQUENCE [LARGE SCALE GENOMIC DNA]</scope>
    <source>
        <strain evidence="22 23">CECT 7691</strain>
    </source>
</reference>
<evidence type="ECO:0000256" key="17">
    <source>
        <dbReference type="ARBA" id="ARBA00041185"/>
    </source>
</evidence>
<dbReference type="Proteomes" id="UP000193200">
    <property type="component" value="Unassembled WGS sequence"/>
</dbReference>
<dbReference type="PANTHER" id="PTHR30474:SF2">
    <property type="entry name" value="PEPTIDOGLYCAN GLYCOSYLTRANSFERASE FTSW-RELATED"/>
    <property type="match status" value="1"/>
</dbReference>
<keyword evidence="13" id="KW-0961">Cell wall biogenesis/degradation</keyword>
<evidence type="ECO:0000313" key="23">
    <source>
        <dbReference type="Proteomes" id="UP000193200"/>
    </source>
</evidence>
<dbReference type="GO" id="GO:0005886">
    <property type="term" value="C:plasma membrane"/>
    <property type="evidence" value="ECO:0007669"/>
    <property type="project" value="UniProtKB-SubCell"/>
</dbReference>
<evidence type="ECO:0000256" key="15">
    <source>
        <dbReference type="ARBA" id="ARBA00033270"/>
    </source>
</evidence>
<evidence type="ECO:0000313" key="22">
    <source>
        <dbReference type="EMBL" id="SLN37300.1"/>
    </source>
</evidence>
<evidence type="ECO:0000256" key="7">
    <source>
        <dbReference type="ARBA" id="ARBA00022692"/>
    </source>
</evidence>
<evidence type="ECO:0000256" key="20">
    <source>
        <dbReference type="ARBA" id="ARBA00049902"/>
    </source>
</evidence>
<evidence type="ECO:0000256" key="18">
    <source>
        <dbReference type="ARBA" id="ARBA00041418"/>
    </source>
</evidence>
<dbReference type="GO" id="GO:0008955">
    <property type="term" value="F:peptidoglycan glycosyltransferase activity"/>
    <property type="evidence" value="ECO:0007669"/>
    <property type="project" value="UniProtKB-EC"/>
</dbReference>
<comment type="similarity">
    <text evidence="16">Belongs to the SEDS family. FtsW subfamily.</text>
</comment>
<keyword evidence="6" id="KW-0808">Transferase</keyword>
<feature type="transmembrane region" description="Helical" evidence="21">
    <location>
        <begin position="146"/>
        <end position="167"/>
    </location>
</feature>
<keyword evidence="8" id="KW-0133">Cell shape</keyword>
<keyword evidence="12" id="KW-0131">Cell cycle</keyword>
<feature type="transmembrane region" description="Helical" evidence="21">
    <location>
        <begin position="276"/>
        <end position="293"/>
    </location>
</feature>
<proteinExistence type="inferred from homology"/>
<evidence type="ECO:0000256" key="11">
    <source>
        <dbReference type="ARBA" id="ARBA00023136"/>
    </source>
</evidence>
<dbReference type="AlphaFoldDB" id="A0A1Y5SG92"/>
<dbReference type="EMBL" id="FWFR01000001">
    <property type="protein sequence ID" value="SLN37300.1"/>
    <property type="molecule type" value="Genomic_DNA"/>
</dbReference>
<feature type="transmembrane region" description="Helical" evidence="21">
    <location>
        <begin position="88"/>
        <end position="107"/>
    </location>
</feature>
<evidence type="ECO:0000256" key="4">
    <source>
        <dbReference type="ARBA" id="ARBA00022618"/>
    </source>
</evidence>
<keyword evidence="11 21" id="KW-0472">Membrane</keyword>
<evidence type="ECO:0000256" key="10">
    <source>
        <dbReference type="ARBA" id="ARBA00022989"/>
    </source>
</evidence>
<evidence type="ECO:0000256" key="2">
    <source>
        <dbReference type="ARBA" id="ARBA00004752"/>
    </source>
</evidence>
<evidence type="ECO:0000256" key="19">
    <source>
        <dbReference type="ARBA" id="ARBA00044770"/>
    </source>
</evidence>
<evidence type="ECO:0000256" key="5">
    <source>
        <dbReference type="ARBA" id="ARBA00022676"/>
    </source>
</evidence>
<dbReference type="OrthoDB" id="9768187at2"/>
<evidence type="ECO:0000256" key="6">
    <source>
        <dbReference type="ARBA" id="ARBA00022679"/>
    </source>
</evidence>
<dbReference type="InterPro" id="IPR013437">
    <property type="entry name" value="FtsW"/>
</dbReference>
<evidence type="ECO:0000256" key="16">
    <source>
        <dbReference type="ARBA" id="ARBA00038053"/>
    </source>
</evidence>
<dbReference type="GO" id="GO:0009252">
    <property type="term" value="P:peptidoglycan biosynthetic process"/>
    <property type="evidence" value="ECO:0007669"/>
    <property type="project" value="UniProtKB-KW"/>
</dbReference>
<evidence type="ECO:0000256" key="3">
    <source>
        <dbReference type="ARBA" id="ARBA00022475"/>
    </source>
</evidence>